<keyword evidence="9 13" id="KW-0418">Kinase</keyword>
<dbReference type="NCBIfam" id="TIGR00682">
    <property type="entry name" value="lpxK"/>
    <property type="match status" value="1"/>
</dbReference>
<evidence type="ECO:0000256" key="13">
    <source>
        <dbReference type="HAMAP-Rule" id="MF_00409"/>
    </source>
</evidence>
<keyword evidence="10 13" id="KW-0067">ATP-binding</keyword>
<keyword evidence="5 13" id="KW-0444">Lipid biosynthesis</keyword>
<dbReference type="GO" id="GO:0009029">
    <property type="term" value="F:lipid-A 4'-kinase activity"/>
    <property type="evidence" value="ECO:0007669"/>
    <property type="project" value="UniProtKB-UniRule"/>
</dbReference>
<sequence>MLEKGNITKLLAIRFVRKWLLLPVSWLYGWVMNVRNILFDKGLFVSLMPDVPTICVGNLTVGGTGKTPAVEYLIKWYVRNEPGVPLETVTLSRGYGRRTKGFRITTESDTADTVGDEPLQLYRKFGHLVRVCVGERRADAIQFILRQFPETERILLDDAFQHRAVRSHLNVLLMDYNRPFYDDYPFPAGRLRESRHGASRANVIIVTKCPDNLNATERTAIEAHIRPYARPETPVFFAGLHYEQPVSFATHQSANGLTNVVLVSGLANADPLERYVSQVFKLVRHHRFADHYAYSRTNLNALLASLPTDAALLTTEKDWVKIDVLLTPNERATLPLYYLPVAMRFLEGEERFSALLTQDALKKS</sequence>
<evidence type="ECO:0000256" key="7">
    <source>
        <dbReference type="ARBA" id="ARBA00022679"/>
    </source>
</evidence>
<organism evidence="14 15">
    <name type="scientific">Spirosoma montaniterrae</name>
    <dbReference type="NCBI Taxonomy" id="1178516"/>
    <lineage>
        <taxon>Bacteria</taxon>
        <taxon>Pseudomonadati</taxon>
        <taxon>Bacteroidota</taxon>
        <taxon>Cytophagia</taxon>
        <taxon>Cytophagales</taxon>
        <taxon>Cytophagaceae</taxon>
        <taxon>Spirosoma</taxon>
    </lineage>
</organism>
<feature type="binding site" evidence="13">
    <location>
        <begin position="60"/>
        <end position="67"/>
    </location>
    <ligand>
        <name>ATP</name>
        <dbReference type="ChEBI" id="CHEBI:30616"/>
    </ligand>
</feature>
<dbReference type="GO" id="GO:0009244">
    <property type="term" value="P:lipopolysaccharide core region biosynthetic process"/>
    <property type="evidence" value="ECO:0007669"/>
    <property type="project" value="TreeGrafter"/>
</dbReference>
<evidence type="ECO:0000313" key="14">
    <source>
        <dbReference type="EMBL" id="AQG78597.1"/>
    </source>
</evidence>
<dbReference type="PANTHER" id="PTHR42724:SF1">
    <property type="entry name" value="TETRAACYLDISACCHARIDE 4'-KINASE, MITOCHONDRIAL-RELATED"/>
    <property type="match status" value="1"/>
</dbReference>
<evidence type="ECO:0000256" key="6">
    <source>
        <dbReference type="ARBA" id="ARBA00022556"/>
    </source>
</evidence>
<dbReference type="GO" id="GO:0005886">
    <property type="term" value="C:plasma membrane"/>
    <property type="evidence" value="ECO:0007669"/>
    <property type="project" value="TreeGrafter"/>
</dbReference>
<comment type="catalytic activity">
    <reaction evidence="13">
        <text>a lipid A disaccharide + ATP = a lipid IVA + ADP + H(+)</text>
        <dbReference type="Rhea" id="RHEA:67840"/>
        <dbReference type="ChEBI" id="CHEBI:15378"/>
        <dbReference type="ChEBI" id="CHEBI:30616"/>
        <dbReference type="ChEBI" id="CHEBI:176343"/>
        <dbReference type="ChEBI" id="CHEBI:176425"/>
        <dbReference type="ChEBI" id="CHEBI:456216"/>
        <dbReference type="EC" id="2.7.1.130"/>
    </reaction>
</comment>
<dbReference type="AlphaFoldDB" id="A0A1P9WTA0"/>
<keyword evidence="7 13" id="KW-0808">Transferase</keyword>
<dbReference type="KEGG" id="smon:AWR27_04125"/>
<comment type="function">
    <text evidence="1 13">Transfers the gamma-phosphate of ATP to the 4'-position of a tetraacyldisaccharide 1-phosphate intermediate (termed DS-1-P) to form tetraacyldisaccharide 1,4'-bis-phosphate (lipid IVA).</text>
</comment>
<evidence type="ECO:0000256" key="8">
    <source>
        <dbReference type="ARBA" id="ARBA00022741"/>
    </source>
</evidence>
<evidence type="ECO:0000256" key="11">
    <source>
        <dbReference type="ARBA" id="ARBA00023098"/>
    </source>
</evidence>
<dbReference type="GO" id="GO:0005524">
    <property type="term" value="F:ATP binding"/>
    <property type="evidence" value="ECO:0007669"/>
    <property type="project" value="UniProtKB-UniRule"/>
</dbReference>
<dbReference type="EMBL" id="CP014263">
    <property type="protein sequence ID" value="AQG78597.1"/>
    <property type="molecule type" value="Genomic_DNA"/>
</dbReference>
<keyword evidence="6 13" id="KW-0441">Lipid A biosynthesis</keyword>
<evidence type="ECO:0000256" key="10">
    <source>
        <dbReference type="ARBA" id="ARBA00022840"/>
    </source>
</evidence>
<dbReference type="GO" id="GO:0009245">
    <property type="term" value="P:lipid A biosynthetic process"/>
    <property type="evidence" value="ECO:0007669"/>
    <property type="project" value="UniProtKB-UniRule"/>
</dbReference>
<dbReference type="STRING" id="1178516.AWR27_04125"/>
<dbReference type="OrthoDB" id="9766423at2"/>
<accession>A0A1P9WTA0</accession>
<comment type="pathway">
    <text evidence="2 13">Glycolipid biosynthesis; lipid IV(A) biosynthesis; lipid IV(A) from (3R)-3-hydroxytetradecanoyl-[acyl-carrier-protein] and UDP-N-acetyl-alpha-D-glucosamine: step 6/6.</text>
</comment>
<proteinExistence type="inferred from homology"/>
<evidence type="ECO:0000256" key="9">
    <source>
        <dbReference type="ARBA" id="ARBA00022777"/>
    </source>
</evidence>
<evidence type="ECO:0000256" key="12">
    <source>
        <dbReference type="ARBA" id="ARBA00029757"/>
    </source>
</evidence>
<evidence type="ECO:0000256" key="5">
    <source>
        <dbReference type="ARBA" id="ARBA00022516"/>
    </source>
</evidence>
<evidence type="ECO:0000256" key="2">
    <source>
        <dbReference type="ARBA" id="ARBA00004870"/>
    </source>
</evidence>
<keyword evidence="15" id="KW-1185">Reference proteome</keyword>
<keyword evidence="8 13" id="KW-0547">Nucleotide-binding</keyword>
<dbReference type="InterPro" id="IPR003758">
    <property type="entry name" value="LpxK"/>
</dbReference>
<comment type="similarity">
    <text evidence="13">Belongs to the LpxK family.</text>
</comment>
<evidence type="ECO:0000313" key="15">
    <source>
        <dbReference type="Proteomes" id="UP000187941"/>
    </source>
</evidence>
<name>A0A1P9WTA0_9BACT</name>
<gene>
    <name evidence="13" type="primary">lpxK</name>
    <name evidence="14" type="ORF">AWR27_04125</name>
</gene>
<dbReference type="PANTHER" id="PTHR42724">
    <property type="entry name" value="TETRAACYLDISACCHARIDE 4'-KINASE"/>
    <property type="match status" value="1"/>
</dbReference>
<keyword evidence="11 13" id="KW-0443">Lipid metabolism</keyword>
<dbReference type="HAMAP" id="MF_00409">
    <property type="entry name" value="LpxK"/>
    <property type="match status" value="1"/>
</dbReference>
<protein>
    <recommendedName>
        <fullName evidence="4 13">Tetraacyldisaccharide 4'-kinase</fullName>
        <ecNumber evidence="3 13">2.7.1.130</ecNumber>
    </recommendedName>
    <alternativeName>
        <fullName evidence="12 13">Lipid A 4'-kinase</fullName>
    </alternativeName>
</protein>
<dbReference type="Proteomes" id="UP000187941">
    <property type="component" value="Chromosome"/>
</dbReference>
<dbReference type="Pfam" id="PF02606">
    <property type="entry name" value="LpxK"/>
    <property type="match status" value="1"/>
</dbReference>
<dbReference type="UniPathway" id="UPA00359">
    <property type="reaction ID" value="UER00482"/>
</dbReference>
<evidence type="ECO:0000256" key="1">
    <source>
        <dbReference type="ARBA" id="ARBA00002274"/>
    </source>
</evidence>
<evidence type="ECO:0000256" key="4">
    <source>
        <dbReference type="ARBA" id="ARBA00016436"/>
    </source>
</evidence>
<evidence type="ECO:0000256" key="3">
    <source>
        <dbReference type="ARBA" id="ARBA00012071"/>
    </source>
</evidence>
<dbReference type="EC" id="2.7.1.130" evidence="3 13"/>
<reference evidence="14 15" key="1">
    <citation type="submission" date="2016-01" db="EMBL/GenBank/DDBJ databases">
        <authorList>
            <person name="Oliw E.H."/>
        </authorList>
    </citation>
    <scope>NUCLEOTIDE SEQUENCE [LARGE SCALE GENOMIC DNA]</scope>
    <source>
        <strain evidence="14 15">DY10</strain>
    </source>
</reference>